<evidence type="ECO:0000313" key="7">
    <source>
        <dbReference type="EMBL" id="BDV42063.1"/>
    </source>
</evidence>
<dbReference type="PANTHER" id="PTHR43342">
    <property type="entry name" value="NADH-QUINONE OXIDOREDUCTASE, E SUBUNIT"/>
    <property type="match status" value="1"/>
</dbReference>
<keyword evidence="8" id="KW-1185">Reference proteome</keyword>
<accession>A0ABN6VP83</accession>
<comment type="cofactor">
    <cofactor evidence="6">
        <name>[2Fe-2S] cluster</name>
        <dbReference type="ChEBI" id="CHEBI:190135"/>
    </cofactor>
</comment>
<evidence type="ECO:0000256" key="1">
    <source>
        <dbReference type="ARBA" id="ARBA00010643"/>
    </source>
</evidence>
<dbReference type="InterPro" id="IPR002023">
    <property type="entry name" value="NuoE-like"/>
</dbReference>
<dbReference type="CDD" id="cd03064">
    <property type="entry name" value="TRX_Fd_NuoE"/>
    <property type="match status" value="1"/>
</dbReference>
<name>A0ABN6VP83_9BACT</name>
<proteinExistence type="inferred from homology"/>
<dbReference type="InterPro" id="IPR036249">
    <property type="entry name" value="Thioredoxin-like_sf"/>
</dbReference>
<keyword evidence="2" id="KW-0001">2Fe-2S</keyword>
<evidence type="ECO:0000256" key="6">
    <source>
        <dbReference type="ARBA" id="ARBA00034078"/>
    </source>
</evidence>
<comment type="similarity">
    <text evidence="1">Belongs to the complex I 24 kDa subunit family.</text>
</comment>
<dbReference type="Proteomes" id="UP001317705">
    <property type="component" value="Chromosome"/>
</dbReference>
<dbReference type="Gene3D" id="1.10.10.1590">
    <property type="entry name" value="NADH-quinone oxidoreductase subunit E"/>
    <property type="match status" value="1"/>
</dbReference>
<gene>
    <name evidence="7" type="primary">hoxE</name>
    <name evidence="7" type="ORF">GURASL_09860</name>
</gene>
<evidence type="ECO:0000313" key="8">
    <source>
        <dbReference type="Proteomes" id="UP001317705"/>
    </source>
</evidence>
<dbReference type="Gene3D" id="3.40.30.10">
    <property type="entry name" value="Glutaredoxin"/>
    <property type="match status" value="1"/>
</dbReference>
<dbReference type="SUPFAM" id="SSF52833">
    <property type="entry name" value="Thioredoxin-like"/>
    <property type="match status" value="1"/>
</dbReference>
<dbReference type="InterPro" id="IPR042128">
    <property type="entry name" value="NuoE_dom"/>
</dbReference>
<organism evidence="7 8">
    <name type="scientific">Geotalea uraniireducens</name>
    <dbReference type="NCBI Taxonomy" id="351604"/>
    <lineage>
        <taxon>Bacteria</taxon>
        <taxon>Pseudomonadati</taxon>
        <taxon>Thermodesulfobacteriota</taxon>
        <taxon>Desulfuromonadia</taxon>
        <taxon>Geobacterales</taxon>
        <taxon>Geobacteraceae</taxon>
        <taxon>Geotalea</taxon>
    </lineage>
</organism>
<evidence type="ECO:0000256" key="2">
    <source>
        <dbReference type="ARBA" id="ARBA00022714"/>
    </source>
</evidence>
<dbReference type="RefSeq" id="WP_282002281.1">
    <property type="nucleotide sequence ID" value="NZ_AP027151.1"/>
</dbReference>
<keyword evidence="5" id="KW-0411">Iron-sulfur</keyword>
<keyword evidence="4" id="KW-0408">Iron</keyword>
<dbReference type="EMBL" id="AP027151">
    <property type="protein sequence ID" value="BDV42063.1"/>
    <property type="molecule type" value="Genomic_DNA"/>
</dbReference>
<dbReference type="InterPro" id="IPR028431">
    <property type="entry name" value="NADP_DH_HndA-like"/>
</dbReference>
<dbReference type="NCBIfam" id="NF005747">
    <property type="entry name" value="PRK07571.1"/>
    <property type="match status" value="1"/>
</dbReference>
<sequence>MSQQKTQPESTLPKNLAADPRFLAVERTIKQYQFRADALIEVLHVAQEAFGYLSEELMSYVARQLKIPYSRVYGVATFYHFFSLEPRGKHSCVVCTGTACYVKRSSEIVARLEQEFDVRAGKTTADGALTLSTVRCLGSCGLAPVMVLDGETVGRCSSESAVAAVHVLIDSGRTPGSIAAEEQSRRKRRGGGA</sequence>
<dbReference type="InterPro" id="IPR041921">
    <property type="entry name" value="NuoE_N"/>
</dbReference>
<dbReference type="Pfam" id="PF01257">
    <property type="entry name" value="2Fe-2S_thioredx"/>
    <property type="match status" value="1"/>
</dbReference>
<dbReference type="PROSITE" id="PS01099">
    <property type="entry name" value="COMPLEX1_24K"/>
    <property type="match status" value="1"/>
</dbReference>
<protein>
    <submittedName>
        <fullName evidence="7">Hydrogenase HoxE</fullName>
    </submittedName>
</protein>
<reference evidence="7 8" key="1">
    <citation type="submission" date="2022-12" db="EMBL/GenBank/DDBJ databases">
        <title>Polyphasic characterization of Geotalea uranireducens NIT-SL11 newly isolated from a complex of sewage sludge and microbially reduced graphene oxide.</title>
        <authorList>
            <person name="Xie L."/>
            <person name="Yoshida N."/>
            <person name="Meng L."/>
        </authorList>
    </citation>
    <scope>NUCLEOTIDE SEQUENCE [LARGE SCALE GENOMIC DNA]</scope>
    <source>
        <strain evidence="7 8">NIT-SL11</strain>
    </source>
</reference>
<keyword evidence="3" id="KW-0479">Metal-binding</keyword>
<evidence type="ECO:0000256" key="3">
    <source>
        <dbReference type="ARBA" id="ARBA00022723"/>
    </source>
</evidence>
<dbReference type="PANTHER" id="PTHR43342:SF2">
    <property type="entry name" value="POTENTIAL NAD-REDUCING HYDROGENASE SUBUNIT"/>
    <property type="match status" value="1"/>
</dbReference>
<evidence type="ECO:0000256" key="5">
    <source>
        <dbReference type="ARBA" id="ARBA00023014"/>
    </source>
</evidence>
<evidence type="ECO:0000256" key="4">
    <source>
        <dbReference type="ARBA" id="ARBA00023004"/>
    </source>
</evidence>